<dbReference type="InterPro" id="IPR000210">
    <property type="entry name" value="BTB/POZ_dom"/>
</dbReference>
<name>A0A163M1J5_ABSGL</name>
<reference evidence="5" key="1">
    <citation type="submission" date="2016-04" db="EMBL/GenBank/DDBJ databases">
        <authorList>
            <person name="Evans L.H."/>
            <person name="Alamgir A."/>
            <person name="Owens N."/>
            <person name="Weber N.D."/>
            <person name="Virtaneva K."/>
            <person name="Barbian K."/>
            <person name="Babar A."/>
            <person name="Rosenke K."/>
        </authorList>
    </citation>
    <scope>NUCLEOTIDE SEQUENCE [LARGE SCALE GENOMIC DNA]</scope>
    <source>
        <strain evidence="5">CBS 101.48</strain>
    </source>
</reference>
<dbReference type="OMA" id="QWTRHIP"/>
<proteinExistence type="predicted"/>
<dbReference type="Gene3D" id="2.120.10.80">
    <property type="entry name" value="Kelch-type beta propeller"/>
    <property type="match status" value="1"/>
</dbReference>
<dbReference type="PANTHER" id="PTHR43503">
    <property type="entry name" value="MCG48959-RELATED"/>
    <property type="match status" value="1"/>
</dbReference>
<feature type="compositionally biased region" description="Polar residues" evidence="3">
    <location>
        <begin position="705"/>
        <end position="739"/>
    </location>
</feature>
<dbReference type="GO" id="GO:0005739">
    <property type="term" value="C:mitochondrion"/>
    <property type="evidence" value="ECO:0007669"/>
    <property type="project" value="TreeGrafter"/>
</dbReference>
<feature type="compositionally biased region" description="Polar residues" evidence="3">
    <location>
        <begin position="674"/>
        <end position="687"/>
    </location>
</feature>
<dbReference type="PROSITE" id="PS50097">
    <property type="entry name" value="BTB"/>
    <property type="match status" value="1"/>
</dbReference>
<dbReference type="GO" id="GO:0005829">
    <property type="term" value="C:cytosol"/>
    <property type="evidence" value="ECO:0007669"/>
    <property type="project" value="TreeGrafter"/>
</dbReference>
<dbReference type="SMART" id="SM00225">
    <property type="entry name" value="BTB"/>
    <property type="match status" value="1"/>
</dbReference>
<dbReference type="FunCoup" id="A0A163M1J5">
    <property type="interactions" value="184"/>
</dbReference>
<dbReference type="AlphaFoldDB" id="A0A163M1J5"/>
<evidence type="ECO:0000259" key="4">
    <source>
        <dbReference type="PROSITE" id="PS50097"/>
    </source>
</evidence>
<dbReference type="PANTHER" id="PTHR43503:SF2">
    <property type="entry name" value="NEGATIVE REGULATOR OF SPORULATION MDS3-RELATED"/>
    <property type="match status" value="1"/>
</dbReference>
<dbReference type="Pfam" id="PF24681">
    <property type="entry name" value="Kelch_KLHDC2_KLHL20_DRC7"/>
    <property type="match status" value="1"/>
</dbReference>
<protein>
    <recommendedName>
        <fullName evidence="4">BTB domain-containing protein</fullName>
    </recommendedName>
</protein>
<feature type="compositionally biased region" description="Low complexity" evidence="3">
    <location>
        <begin position="844"/>
        <end position="855"/>
    </location>
</feature>
<dbReference type="Gene3D" id="3.30.710.10">
    <property type="entry name" value="Potassium Channel Kv1.1, Chain A"/>
    <property type="match status" value="1"/>
</dbReference>
<feature type="compositionally biased region" description="Low complexity" evidence="3">
    <location>
        <begin position="756"/>
        <end position="768"/>
    </location>
</feature>
<feature type="compositionally biased region" description="Low complexity" evidence="3">
    <location>
        <begin position="638"/>
        <end position="653"/>
    </location>
</feature>
<evidence type="ECO:0000313" key="6">
    <source>
        <dbReference type="Proteomes" id="UP000078561"/>
    </source>
</evidence>
<feature type="region of interest" description="Disordered" evidence="3">
    <location>
        <begin position="100"/>
        <end position="130"/>
    </location>
</feature>
<dbReference type="InParanoid" id="A0A163M1J5"/>
<dbReference type="GO" id="GO:0045454">
    <property type="term" value="P:cell redox homeostasis"/>
    <property type="evidence" value="ECO:0007669"/>
    <property type="project" value="TreeGrafter"/>
</dbReference>
<evidence type="ECO:0000256" key="1">
    <source>
        <dbReference type="ARBA" id="ARBA00022441"/>
    </source>
</evidence>
<dbReference type="EMBL" id="LT553181">
    <property type="protein sequence ID" value="SAM00398.1"/>
    <property type="molecule type" value="Genomic_DNA"/>
</dbReference>
<keyword evidence="6" id="KW-1185">Reference proteome</keyword>
<dbReference type="SUPFAM" id="SSF117281">
    <property type="entry name" value="Kelch motif"/>
    <property type="match status" value="1"/>
</dbReference>
<dbReference type="SUPFAM" id="SSF54695">
    <property type="entry name" value="POZ domain"/>
    <property type="match status" value="1"/>
</dbReference>
<evidence type="ECO:0000313" key="5">
    <source>
        <dbReference type="EMBL" id="SAM00398.1"/>
    </source>
</evidence>
<feature type="compositionally biased region" description="Acidic residues" evidence="3">
    <location>
        <begin position="499"/>
        <end position="509"/>
    </location>
</feature>
<feature type="compositionally biased region" description="Low complexity" evidence="3">
    <location>
        <begin position="103"/>
        <end position="117"/>
    </location>
</feature>
<evidence type="ECO:0000256" key="3">
    <source>
        <dbReference type="SAM" id="MobiDB-lite"/>
    </source>
</evidence>
<evidence type="ECO:0000256" key="2">
    <source>
        <dbReference type="ARBA" id="ARBA00022737"/>
    </source>
</evidence>
<keyword evidence="1" id="KW-0880">Kelch repeat</keyword>
<dbReference type="InterPro" id="IPR011333">
    <property type="entry name" value="SKP1/BTB/POZ_sf"/>
</dbReference>
<feature type="region of interest" description="Disordered" evidence="3">
    <location>
        <begin position="490"/>
        <end position="511"/>
    </location>
</feature>
<feature type="domain" description="BTB" evidence="4">
    <location>
        <begin position="448"/>
        <end position="554"/>
    </location>
</feature>
<sequence>MQSISGIITQIRSSKGEVPPPLVGPSVTMAGDQLFVFGGRLVSTRKMTNQLFVMDVNTQVWSRHIPSPDSDKPPTPRYFHSASVYKRSLIIFGGMGYTRKATSKTSTSSTTASTATSLGSTEDDGGVQNSSSGLCVVEDISVLDLDTMTWRRPPIQPSLFSPRPRYAHLAEIVNDKLVVIGGQDMNNNYLPEMNLLDLKLWEWVQVKTFDKHVGAYRSIAVTTPPGTRLPTAVKDTINEEAQQQRHMTADNETNTNKSRHQGQQQSSTPPANEEQNPIYLYTNYNFTDVKRELQLAFMPSTRANTPTIEDCSSFMTGSAMPPGLRFPTGHALGHHMILAGTYLSPQAQSYSIWSLNLGTLTWSRIETGAIFSTGSWNRGVLHESSNRFLVFGNQHRSLLEDYNHRQMNFDQMAVVDLEAFGVYQLPRVTCSTLAQEMGLSLLNEPAVSDFYMVTRENQSIPVNSAVLAQRWPYFADLMEANKTQQQQQFISTHSTTPGLEDDPSLDDPLDSAMTNSAMANSSIMKSHSMLFPYSYPVVIALLQFIYTDNLLTAQQYQPHILAQLLLLSDMYELPRLKSLTTHALHQMLNMSTAPLIFETAALSHQTSLQIRALKMMIAAKKMIQQQQMIQSGVNMEASNSSSNRSSPMLTSTSAPTMQSPSASDNHLNGVGSRSPLNSPDDTFSFSGRQRPSPKKPLSSRRSPPVQQQHLPDMSLTSKYDRYSSATQDIQSPTGRSSTPLGMASPGSTSPPPPPQMSSTPSSSSSSSGHRYSITASAATLNNTSGLMSPPMTAKASSFANAIGTGTDHRAATSPPTTPRHYPATSHPNDSASSKPSKPKKKKGSGMSFFSGKLFQ</sequence>
<dbReference type="InterPro" id="IPR015915">
    <property type="entry name" value="Kelch-typ_b-propeller"/>
</dbReference>
<feature type="region of interest" description="Disordered" evidence="3">
    <location>
        <begin position="797"/>
        <end position="855"/>
    </location>
</feature>
<feature type="region of interest" description="Disordered" evidence="3">
    <location>
        <begin position="630"/>
        <end position="770"/>
    </location>
</feature>
<accession>A0A163M1J5</accession>
<keyword evidence="2" id="KW-0677">Repeat</keyword>
<organism evidence="5">
    <name type="scientific">Absidia glauca</name>
    <name type="common">Pin mould</name>
    <dbReference type="NCBI Taxonomy" id="4829"/>
    <lineage>
        <taxon>Eukaryota</taxon>
        <taxon>Fungi</taxon>
        <taxon>Fungi incertae sedis</taxon>
        <taxon>Mucoromycota</taxon>
        <taxon>Mucoromycotina</taxon>
        <taxon>Mucoromycetes</taxon>
        <taxon>Mucorales</taxon>
        <taxon>Cunninghamellaceae</taxon>
        <taxon>Absidia</taxon>
    </lineage>
</organism>
<feature type="compositionally biased region" description="Low complexity" evidence="3">
    <location>
        <begin position="695"/>
        <end position="704"/>
    </location>
</feature>
<feature type="region of interest" description="Disordered" evidence="3">
    <location>
        <begin position="241"/>
        <end position="275"/>
    </location>
</feature>
<dbReference type="Proteomes" id="UP000078561">
    <property type="component" value="Unassembled WGS sequence"/>
</dbReference>
<feature type="compositionally biased region" description="Polar residues" evidence="3">
    <location>
        <begin position="654"/>
        <end position="666"/>
    </location>
</feature>
<dbReference type="OrthoDB" id="10001928at2759"/>
<dbReference type="STRING" id="4829.A0A163M1J5"/>
<gene>
    <name evidence="5" type="primary">ABSGL_06079.1 scaffold 7611</name>
</gene>